<accession>A0A5M6DP05</accession>
<dbReference type="Proteomes" id="UP000323426">
    <property type="component" value="Unassembled WGS sequence"/>
</dbReference>
<dbReference type="AlphaFoldDB" id="A0A5M6DP05"/>
<name>A0A5M6DP05_9BACT</name>
<reference evidence="1 2" key="1">
    <citation type="submission" date="2019-09" db="EMBL/GenBank/DDBJ databases">
        <title>Genome sequence and assembly of Adhaeribacter sp.</title>
        <authorList>
            <person name="Chhetri G."/>
        </authorList>
    </citation>
    <scope>NUCLEOTIDE SEQUENCE [LARGE SCALE GENOMIC DNA]</scope>
    <source>
        <strain evidence="1 2">DK36</strain>
    </source>
</reference>
<dbReference type="RefSeq" id="WP_150086214.1">
    <property type="nucleotide sequence ID" value="NZ_VWSF01000001.1"/>
</dbReference>
<sequence length="269" mass="30494">MKTSYKTANHKIRYILLMLMLIGFAVAFVASPVAAQVSGKNKKNDKIPQGTLKEAKVTARVITSVEEISPMRVKVNVLNPTGKQVRIAIRNYANIPLFQDSFTGKEYNKILNFTQTPMGRYSLVVAGHKQTDVKRFAINSKENRNMTPTDLENRRPSDVMAAIYKSAPAQITLHVVNNTGEPLNYIFRNNEKDILYQGVIRNTQFTKFFDLAAVTDGKYTFEVNYLTDKAASRSFDIKTVYDRSFAWTDKRGRPLKPVGALPMTRRNMN</sequence>
<protein>
    <submittedName>
        <fullName evidence="1">Uncharacterized protein</fullName>
    </submittedName>
</protein>
<organism evidence="1 2">
    <name type="scientific">Adhaeribacter rhizoryzae</name>
    <dbReference type="NCBI Taxonomy" id="2607907"/>
    <lineage>
        <taxon>Bacteria</taxon>
        <taxon>Pseudomonadati</taxon>
        <taxon>Bacteroidota</taxon>
        <taxon>Cytophagia</taxon>
        <taxon>Cytophagales</taxon>
        <taxon>Hymenobacteraceae</taxon>
        <taxon>Adhaeribacter</taxon>
    </lineage>
</organism>
<dbReference type="EMBL" id="VWSF01000001">
    <property type="protein sequence ID" value="KAA5549218.1"/>
    <property type="molecule type" value="Genomic_DNA"/>
</dbReference>
<evidence type="ECO:0000313" key="1">
    <source>
        <dbReference type="EMBL" id="KAA5549218.1"/>
    </source>
</evidence>
<keyword evidence="2" id="KW-1185">Reference proteome</keyword>
<comment type="caution">
    <text evidence="1">The sequence shown here is derived from an EMBL/GenBank/DDBJ whole genome shotgun (WGS) entry which is preliminary data.</text>
</comment>
<proteinExistence type="predicted"/>
<gene>
    <name evidence="1" type="ORF">F0145_01090</name>
</gene>
<evidence type="ECO:0000313" key="2">
    <source>
        <dbReference type="Proteomes" id="UP000323426"/>
    </source>
</evidence>